<evidence type="ECO:0000256" key="2">
    <source>
        <dbReference type="ARBA" id="ARBA00012438"/>
    </source>
</evidence>
<evidence type="ECO:0000256" key="1">
    <source>
        <dbReference type="ARBA" id="ARBA00000085"/>
    </source>
</evidence>
<keyword evidence="5" id="KW-0418">Kinase</keyword>
<evidence type="ECO:0000256" key="5">
    <source>
        <dbReference type="ARBA" id="ARBA00022777"/>
    </source>
</evidence>
<dbReference type="InterPro" id="IPR003661">
    <property type="entry name" value="HisK_dim/P_dom"/>
</dbReference>
<evidence type="ECO:0000256" key="7">
    <source>
        <dbReference type="SAM" id="Coils"/>
    </source>
</evidence>
<keyword evidence="7" id="KW-0175">Coiled coil</keyword>
<dbReference type="RefSeq" id="WP_188562143.1">
    <property type="nucleotide sequence ID" value="NZ_BMGY01000018.1"/>
</dbReference>
<dbReference type="InterPro" id="IPR050351">
    <property type="entry name" value="BphY/WalK/GraS-like"/>
</dbReference>
<dbReference type="InterPro" id="IPR005467">
    <property type="entry name" value="His_kinase_dom"/>
</dbReference>
<dbReference type="SMART" id="SM00387">
    <property type="entry name" value="HATPase_c"/>
    <property type="match status" value="1"/>
</dbReference>
<evidence type="ECO:0000313" key="11">
    <source>
        <dbReference type="EMBL" id="GGH86215.1"/>
    </source>
</evidence>
<dbReference type="PRINTS" id="PR00344">
    <property type="entry name" value="BCTRLSENSOR"/>
</dbReference>
<dbReference type="SUPFAM" id="SSF55874">
    <property type="entry name" value="ATPase domain of HSP90 chaperone/DNA topoisomerase II/histidine kinase"/>
    <property type="match status" value="1"/>
</dbReference>
<dbReference type="InterPro" id="IPR000014">
    <property type="entry name" value="PAS"/>
</dbReference>
<dbReference type="PROSITE" id="PS50109">
    <property type="entry name" value="HIS_KIN"/>
    <property type="match status" value="1"/>
</dbReference>
<dbReference type="CDD" id="cd00082">
    <property type="entry name" value="HisKA"/>
    <property type="match status" value="1"/>
</dbReference>
<dbReference type="SUPFAM" id="SSF55785">
    <property type="entry name" value="PYP-like sensor domain (PAS domain)"/>
    <property type="match status" value="2"/>
</dbReference>
<dbReference type="NCBIfam" id="TIGR00229">
    <property type="entry name" value="sensory_box"/>
    <property type="match status" value="1"/>
</dbReference>
<evidence type="ECO:0000259" key="8">
    <source>
        <dbReference type="PROSITE" id="PS50109"/>
    </source>
</evidence>
<feature type="domain" description="PAC" evidence="10">
    <location>
        <begin position="118"/>
        <end position="174"/>
    </location>
</feature>
<keyword evidence="6" id="KW-0472">Membrane</keyword>
<keyword evidence="4" id="KW-0808">Transferase</keyword>
<sequence>MLPPAAAALAPDAILLRELLAVSLTGIIFYSPVHAPTGSGDIIDFAFEYLNPAAQRMMSMPEVPTLTHNQQWPHSIAHGTFQFHVDAFVTGEPREYNVNYQADGYNNYYRLAARRAGAGLLVSFTNPADQPRSPVEVALRESQPLRREDGQITGVTVVATEVTEQVRARQQLEQLKQELEARVQQRTEELSTQQNQLQQILGEVPAAIALLTGPEHHHTFFNATYQTLAGGRARPGLAVAATYPEVAEQGFIDLLNEVYTTGEAFRGTEWPTQLLSSTTSQPELHYLDFIYRALPDAQGQSQSILVFAVDVTEKVLARQQTEALQADLLAAARRQAQERETFRNVFEQTPALIALLRAPEHRFEYVNPAYQALFPGRLLLGLGMAAAVPEAQEQGFVATLDRVYQTGETFFGEELPFAPTPVEGQPLCTQYFNFTYQAYREGGLIAGISLFAFDVTEQVLARQQRAAREQQLRDLFEQAPVAIGILRGADYVVEVANPLVARLWGRTPAELLGRPVFEALPEARDQGFKELLDEVRQSGEAFVAEGVPAQLLRGDTTQTVYLNYVYQPLRDADGTVTSVAAVGTDVTAQVRDRQRVQELNDQLAAINGQLEASNAELATSNTQLTRTNVDLDNFIYTASHDLKAPISNIEGLLYLLQEELPTAVVQDQTVGPTLTRMLDAVERFKRTIDHLTEVSKLQKEHTPAADSVNLAAVVEDVRQDLLPLLQETGTRLVVDIAATPPIHFAAKNLRSIVYNLLSNAVKYRSPDRAPHVDVRAHIRAGHTVLEVHDNGLGLAPAQLPKLFGMFQRFHDHVDGTGIGLYMVRRMVENAGGRIDVHSQLGVGTTFFVYLPHTANLGAQPFLPFLPS</sequence>
<dbReference type="Gene3D" id="3.30.450.20">
    <property type="entry name" value="PAS domain"/>
    <property type="match status" value="4"/>
</dbReference>
<dbReference type="Gene3D" id="3.30.565.10">
    <property type="entry name" value="Histidine kinase-like ATPase, C-terminal domain"/>
    <property type="match status" value="1"/>
</dbReference>
<feature type="domain" description="PAS" evidence="9">
    <location>
        <begin position="468"/>
        <end position="539"/>
    </location>
</feature>
<dbReference type="PROSITE" id="PS50113">
    <property type="entry name" value="PAC"/>
    <property type="match status" value="2"/>
</dbReference>
<evidence type="ECO:0000256" key="3">
    <source>
        <dbReference type="ARBA" id="ARBA00022553"/>
    </source>
</evidence>
<protein>
    <recommendedName>
        <fullName evidence="2">histidine kinase</fullName>
        <ecNumber evidence="2">2.7.13.3</ecNumber>
    </recommendedName>
</protein>
<evidence type="ECO:0000259" key="10">
    <source>
        <dbReference type="PROSITE" id="PS50113"/>
    </source>
</evidence>
<organism evidence="11 12">
    <name type="scientific">Hymenobacter frigidus</name>
    <dbReference type="NCBI Taxonomy" id="1524095"/>
    <lineage>
        <taxon>Bacteria</taxon>
        <taxon>Pseudomonadati</taxon>
        <taxon>Bacteroidota</taxon>
        <taxon>Cytophagia</taxon>
        <taxon>Cytophagales</taxon>
        <taxon>Hymenobacteraceae</taxon>
        <taxon>Hymenobacter</taxon>
    </lineage>
</organism>
<dbReference type="InterPro" id="IPR036890">
    <property type="entry name" value="HATPase_C_sf"/>
</dbReference>
<evidence type="ECO:0000256" key="4">
    <source>
        <dbReference type="ARBA" id="ARBA00022679"/>
    </source>
</evidence>
<dbReference type="SMART" id="SM00091">
    <property type="entry name" value="PAS"/>
    <property type="match status" value="3"/>
</dbReference>
<dbReference type="PANTHER" id="PTHR42878">
    <property type="entry name" value="TWO-COMPONENT HISTIDINE KINASE"/>
    <property type="match status" value="1"/>
</dbReference>
<dbReference type="PANTHER" id="PTHR42878:SF15">
    <property type="entry name" value="BACTERIOPHYTOCHROME"/>
    <property type="match status" value="1"/>
</dbReference>
<keyword evidence="3" id="KW-0597">Phosphoprotein</keyword>
<dbReference type="Pfam" id="PF02518">
    <property type="entry name" value="HATPase_c"/>
    <property type="match status" value="1"/>
</dbReference>
<accession>A0ABQ2A511</accession>
<gene>
    <name evidence="11" type="ORF">GCM10011495_22270</name>
</gene>
<dbReference type="InterPro" id="IPR004358">
    <property type="entry name" value="Sig_transdc_His_kin-like_C"/>
</dbReference>
<evidence type="ECO:0000313" key="12">
    <source>
        <dbReference type="Proteomes" id="UP000637774"/>
    </source>
</evidence>
<dbReference type="EMBL" id="BMGY01000018">
    <property type="protein sequence ID" value="GGH86215.1"/>
    <property type="molecule type" value="Genomic_DNA"/>
</dbReference>
<dbReference type="Gene3D" id="1.10.287.130">
    <property type="match status" value="1"/>
</dbReference>
<dbReference type="SUPFAM" id="SSF47384">
    <property type="entry name" value="Homodimeric domain of signal transducing histidine kinase"/>
    <property type="match status" value="1"/>
</dbReference>
<dbReference type="Pfam" id="PF08448">
    <property type="entry name" value="PAS_4"/>
    <property type="match status" value="2"/>
</dbReference>
<dbReference type="PROSITE" id="PS50112">
    <property type="entry name" value="PAS"/>
    <property type="match status" value="1"/>
</dbReference>
<dbReference type="Proteomes" id="UP000637774">
    <property type="component" value="Unassembled WGS sequence"/>
</dbReference>
<dbReference type="Pfam" id="PF00512">
    <property type="entry name" value="HisKA"/>
    <property type="match status" value="1"/>
</dbReference>
<name>A0ABQ2A511_9BACT</name>
<dbReference type="InterPro" id="IPR035965">
    <property type="entry name" value="PAS-like_dom_sf"/>
</dbReference>
<dbReference type="EC" id="2.7.13.3" evidence="2"/>
<evidence type="ECO:0000259" key="9">
    <source>
        <dbReference type="PROSITE" id="PS50112"/>
    </source>
</evidence>
<dbReference type="InterPro" id="IPR036097">
    <property type="entry name" value="HisK_dim/P_sf"/>
</dbReference>
<reference evidence="12" key="1">
    <citation type="journal article" date="2019" name="Int. J. Syst. Evol. Microbiol.">
        <title>The Global Catalogue of Microorganisms (GCM) 10K type strain sequencing project: providing services to taxonomists for standard genome sequencing and annotation.</title>
        <authorList>
            <consortium name="The Broad Institute Genomics Platform"/>
            <consortium name="The Broad Institute Genome Sequencing Center for Infectious Disease"/>
            <person name="Wu L."/>
            <person name="Ma J."/>
        </authorList>
    </citation>
    <scope>NUCLEOTIDE SEQUENCE [LARGE SCALE GENOMIC DNA]</scope>
    <source>
        <strain evidence="12">CGMCC 1.14966</strain>
    </source>
</reference>
<dbReference type="SMART" id="SM00388">
    <property type="entry name" value="HisKA"/>
    <property type="match status" value="1"/>
</dbReference>
<dbReference type="CDD" id="cd00130">
    <property type="entry name" value="PAS"/>
    <property type="match status" value="1"/>
</dbReference>
<evidence type="ECO:0000256" key="6">
    <source>
        <dbReference type="ARBA" id="ARBA00023136"/>
    </source>
</evidence>
<dbReference type="InterPro" id="IPR003594">
    <property type="entry name" value="HATPase_dom"/>
</dbReference>
<feature type="domain" description="Histidine kinase" evidence="8">
    <location>
        <begin position="637"/>
        <end position="854"/>
    </location>
</feature>
<proteinExistence type="predicted"/>
<dbReference type="InterPro" id="IPR000700">
    <property type="entry name" value="PAS-assoc_C"/>
</dbReference>
<feature type="coiled-coil region" evidence="7">
    <location>
        <begin position="158"/>
        <end position="196"/>
    </location>
</feature>
<dbReference type="InterPro" id="IPR013656">
    <property type="entry name" value="PAS_4"/>
</dbReference>
<comment type="catalytic activity">
    <reaction evidence="1">
        <text>ATP + protein L-histidine = ADP + protein N-phospho-L-histidine.</text>
        <dbReference type="EC" id="2.7.13.3"/>
    </reaction>
</comment>
<feature type="domain" description="PAC" evidence="10">
    <location>
        <begin position="545"/>
        <end position="598"/>
    </location>
</feature>
<comment type="caution">
    <text evidence="11">The sequence shown here is derived from an EMBL/GenBank/DDBJ whole genome shotgun (WGS) entry which is preliminary data.</text>
</comment>
<keyword evidence="12" id="KW-1185">Reference proteome</keyword>